<dbReference type="RefSeq" id="WP_310122712.1">
    <property type="nucleotide sequence ID" value="NZ_JAVDQV010000019.1"/>
</dbReference>
<feature type="region of interest" description="Disordered" evidence="5">
    <location>
        <begin position="1"/>
        <end position="33"/>
    </location>
</feature>
<comment type="similarity">
    <text evidence="1">Belongs to the ATP-dependent AMP-binding enzyme family.</text>
</comment>
<dbReference type="CDD" id="cd05931">
    <property type="entry name" value="FAAL"/>
    <property type="match status" value="1"/>
</dbReference>
<evidence type="ECO:0000313" key="7">
    <source>
        <dbReference type="EMBL" id="MDR6410407.1"/>
    </source>
</evidence>
<feature type="region of interest" description="Disordered" evidence="5">
    <location>
        <begin position="874"/>
        <end position="931"/>
    </location>
</feature>
<dbReference type="Pfam" id="PF00668">
    <property type="entry name" value="Condensation"/>
    <property type="match status" value="2"/>
</dbReference>
<dbReference type="EMBL" id="JAVDRP010000007">
    <property type="protein sequence ID" value="MDR6410407.1"/>
    <property type="molecule type" value="Genomic_DNA"/>
</dbReference>
<dbReference type="InterPro" id="IPR009081">
    <property type="entry name" value="PP-bd_ACP"/>
</dbReference>
<accession>A0ABU1LUF7</accession>
<dbReference type="SUPFAM" id="SSF56801">
    <property type="entry name" value="Acetyl-CoA synthetase-like"/>
    <property type="match status" value="1"/>
</dbReference>
<dbReference type="InterPro" id="IPR000873">
    <property type="entry name" value="AMP-dep_synth/lig_dom"/>
</dbReference>
<evidence type="ECO:0000256" key="2">
    <source>
        <dbReference type="ARBA" id="ARBA00022450"/>
    </source>
</evidence>
<keyword evidence="8" id="KW-1185">Reference proteome</keyword>
<reference evidence="7 8" key="1">
    <citation type="submission" date="2023-07" db="EMBL/GenBank/DDBJ databases">
        <title>Sorghum-associated microbial communities from plants grown in Nebraska, USA.</title>
        <authorList>
            <person name="Schachtman D."/>
        </authorList>
    </citation>
    <scope>NUCLEOTIDE SEQUENCE [LARGE SCALE GENOMIC DNA]</scope>
    <source>
        <strain evidence="7 8">DS1316</strain>
    </source>
</reference>
<keyword evidence="3" id="KW-0597">Phosphoprotein</keyword>
<evidence type="ECO:0000259" key="6">
    <source>
        <dbReference type="PROSITE" id="PS50075"/>
    </source>
</evidence>
<dbReference type="PANTHER" id="PTHR22754:SF32">
    <property type="entry name" value="DISCO-INTERACTING PROTEIN 2"/>
    <property type="match status" value="1"/>
</dbReference>
<dbReference type="Pfam" id="PF00501">
    <property type="entry name" value="AMP-binding"/>
    <property type="match status" value="1"/>
</dbReference>
<dbReference type="InterPro" id="IPR045851">
    <property type="entry name" value="AMP-bd_C_sf"/>
</dbReference>
<feature type="compositionally biased region" description="Low complexity" evidence="5">
    <location>
        <begin position="23"/>
        <end position="33"/>
    </location>
</feature>
<dbReference type="SMART" id="SM00823">
    <property type="entry name" value="PKS_PP"/>
    <property type="match status" value="1"/>
</dbReference>
<evidence type="ECO:0000256" key="5">
    <source>
        <dbReference type="SAM" id="MobiDB-lite"/>
    </source>
</evidence>
<evidence type="ECO:0000256" key="1">
    <source>
        <dbReference type="ARBA" id="ARBA00006432"/>
    </source>
</evidence>
<organism evidence="7 8">
    <name type="scientific">Paraburkholderia terricola</name>
    <dbReference type="NCBI Taxonomy" id="169427"/>
    <lineage>
        <taxon>Bacteria</taxon>
        <taxon>Pseudomonadati</taxon>
        <taxon>Pseudomonadota</taxon>
        <taxon>Betaproteobacteria</taxon>
        <taxon>Burkholderiales</taxon>
        <taxon>Burkholderiaceae</taxon>
        <taxon>Paraburkholderia</taxon>
    </lineage>
</organism>
<dbReference type="SUPFAM" id="SSF47336">
    <property type="entry name" value="ACP-like"/>
    <property type="match status" value="1"/>
</dbReference>
<dbReference type="PROSITE" id="PS00455">
    <property type="entry name" value="AMP_BINDING"/>
    <property type="match status" value="1"/>
</dbReference>
<dbReference type="InterPro" id="IPR020806">
    <property type="entry name" value="PKS_PP-bd"/>
</dbReference>
<dbReference type="InterPro" id="IPR042099">
    <property type="entry name" value="ANL_N_sf"/>
</dbReference>
<dbReference type="PROSITE" id="PS50075">
    <property type="entry name" value="CARRIER"/>
    <property type="match status" value="1"/>
</dbReference>
<dbReference type="GO" id="GO:0016874">
    <property type="term" value="F:ligase activity"/>
    <property type="evidence" value="ECO:0007669"/>
    <property type="project" value="UniProtKB-KW"/>
</dbReference>
<dbReference type="Gene3D" id="3.30.559.10">
    <property type="entry name" value="Chloramphenicol acetyltransferase-like domain"/>
    <property type="match status" value="2"/>
</dbReference>
<dbReference type="Pfam" id="PF00550">
    <property type="entry name" value="PP-binding"/>
    <property type="match status" value="1"/>
</dbReference>
<keyword evidence="2" id="KW-0596">Phosphopantetheine</keyword>
<dbReference type="PANTHER" id="PTHR22754">
    <property type="entry name" value="DISCO-INTERACTING PROTEIN 2 DIP2 -RELATED"/>
    <property type="match status" value="1"/>
</dbReference>
<dbReference type="InterPro" id="IPR036736">
    <property type="entry name" value="ACP-like_sf"/>
</dbReference>
<gene>
    <name evidence="7" type="ORF">J2804_003829</name>
</gene>
<evidence type="ECO:0000313" key="8">
    <source>
        <dbReference type="Proteomes" id="UP001264340"/>
    </source>
</evidence>
<comment type="caution">
    <text evidence="7">The sequence shown here is derived from an EMBL/GenBank/DDBJ whole genome shotgun (WGS) entry which is preliminary data.</text>
</comment>
<dbReference type="Proteomes" id="UP001264340">
    <property type="component" value="Unassembled WGS sequence"/>
</dbReference>
<evidence type="ECO:0000256" key="3">
    <source>
        <dbReference type="ARBA" id="ARBA00022553"/>
    </source>
</evidence>
<dbReference type="InterPro" id="IPR023213">
    <property type="entry name" value="CAT-like_dom_sf"/>
</dbReference>
<proteinExistence type="inferred from homology"/>
<dbReference type="Gene3D" id="3.30.300.30">
    <property type="match status" value="1"/>
</dbReference>
<dbReference type="CDD" id="cd19531">
    <property type="entry name" value="LCL_NRPS-like"/>
    <property type="match status" value="1"/>
</dbReference>
<feature type="domain" description="Carrier" evidence="6">
    <location>
        <begin position="643"/>
        <end position="718"/>
    </location>
</feature>
<evidence type="ECO:0000256" key="4">
    <source>
        <dbReference type="ARBA" id="ARBA00022598"/>
    </source>
</evidence>
<sequence>MSVINTPRHDGAESHAANRVAQDDATAGAASNARTANAPNAANIAVAPATDLVSVMKLHVAQRPHQLAVRFLADGDADARELTYAALDARARRFAAVLRRHGAPNDRVLLMLPSGLDYIVSFFACQYAGMIAVPAYPPEALQSGHIERLRRMSQDCMARIAVLDQASHLFCGDAGADAGSELPLNGATLVSPDEGSDDAGFCIDHAAPRAISFLQYTSGSTSSPKGVMVSHENVCANVSAMSRGMDCRIGGRMFSWLPLYHDMGLIGSVLMPVLCGFPVTLMSPLHFLERPTRWLAGIARERATVTGGPDFAYRLCTDRVRDAQLAGLDLSSLRVAFCGSEPIRQTTLDGFATRFGKHGLDPRAMYACYGLAEATLFLTGVEVGAGAPETRFSAAALAQRSPVARPANDGDDDGKAVVGCGAIALGHALAVVDPDTRERLPERRVGEVWCGGPSITQGYWRNPEATAAVFLDDAPGFPGRWLRTGDLAFVDGGQLFFCGRRKDMIVLRGENVYPQDLETVLADRVEWLRRGRVTAFAVETADGAEAIGVAAEVPRGRARQVAPETIFAAIAAALGEAFQYEAALILLLEPGDLPRTSSGKLQRSACVSAWQSGAIVPFAIRDARSAQPQAGVTNAPATAASGDTSTPTARAIAQVWSEVLDVPAPRASDDFFALGGRSLLALKVASRLRARLGRDVPVGLLFSHPTLARLAAALDAWWAAPSHAAGPVAALTRREESAAPLSLPQERLWVLWQLEPNSPAYNISAALSLTGPLDAAAAKSALDALVRRHEMLRTRFDDMGDAPRQIIAPAAQAADAWRWETVDARDATPAEFDAQLRRRAREPFDLTRGPLFRATLFECGERGERGECGECDARGEHGARGEYDARGEHAARGERDARGEHGARGEYDAHGEHGARGEYDARGENGARGECDKHDTRRHVLHFVMHHIVSDGWSINVLLRDFAAGYRAALRSGTSSLPTLPAPAVQYADYAAWQRERFSGDGAAQLDAQLDYWRSRLAGYDTPLDLPTLHERGRPYDPRAARIAAQIPAALAVRLETLARSENATLFMVLLAAFAALLSRYSGAQDVVIAVPVAGRDRLETEELIGFFVNTLAMRASVKGAKPFAALLREVRDDSIDAQANADVPFERVVAALPSARRAGGTPLAQLKFVLHDEFDTALDIDGVRCALIDADASDARFELALDVWREGAHGLRCVFAYAAELYDDAFAAQFARHYVDLLEQLADTPQRALGEFILDDDEAVDEIAPVASAYAL</sequence>
<keyword evidence="4 7" id="KW-0436">Ligase</keyword>
<dbReference type="InterPro" id="IPR001242">
    <property type="entry name" value="Condensation_dom"/>
</dbReference>
<protein>
    <submittedName>
        <fullName evidence="7">Acyl-CoA synthetase (AMP-forming)/AMP-acid ligase II</fullName>
    </submittedName>
</protein>
<dbReference type="InterPro" id="IPR020845">
    <property type="entry name" value="AMP-binding_CS"/>
</dbReference>
<dbReference type="Gene3D" id="3.30.559.30">
    <property type="entry name" value="Nonribosomal peptide synthetase, condensation domain"/>
    <property type="match status" value="1"/>
</dbReference>
<dbReference type="SUPFAM" id="SSF52777">
    <property type="entry name" value="CoA-dependent acyltransferases"/>
    <property type="match status" value="3"/>
</dbReference>
<dbReference type="InterPro" id="IPR040097">
    <property type="entry name" value="FAAL/FAAC"/>
</dbReference>
<dbReference type="Gene3D" id="1.10.1200.10">
    <property type="entry name" value="ACP-like"/>
    <property type="match status" value="1"/>
</dbReference>
<name>A0ABU1LUF7_9BURK</name>
<dbReference type="Gene3D" id="3.40.50.12780">
    <property type="entry name" value="N-terminal domain of ligase-like"/>
    <property type="match status" value="1"/>
</dbReference>